<comment type="caution">
    <text evidence="1">The sequence shown here is derived from an EMBL/GenBank/DDBJ whole genome shotgun (WGS) entry which is preliminary data.</text>
</comment>
<name>A0A176RT05_9GAMM</name>
<feature type="non-terminal residue" evidence="1">
    <location>
        <position position="201"/>
    </location>
</feature>
<accession>A0A176RT05</accession>
<keyword evidence="1" id="KW-0418">Kinase</keyword>
<keyword evidence="1" id="KW-0808">Transferase</keyword>
<dbReference type="InterPro" id="IPR015943">
    <property type="entry name" value="WD40/YVTN_repeat-like_dom_sf"/>
</dbReference>
<proteinExistence type="predicted"/>
<dbReference type="GO" id="GO:0016301">
    <property type="term" value="F:kinase activity"/>
    <property type="evidence" value="ECO:0007669"/>
    <property type="project" value="UniProtKB-KW"/>
</dbReference>
<gene>
    <name evidence="1" type="ORF">THIOM_005517</name>
</gene>
<keyword evidence="2" id="KW-1185">Reference proteome</keyword>
<dbReference type="EMBL" id="LUTY01003051">
    <property type="protein sequence ID" value="OAD18875.1"/>
    <property type="molecule type" value="Genomic_DNA"/>
</dbReference>
<sequence length="201" mass="21432">MNIQKLRLNLPSQMLLVLLGLLIFSVSVVSAAELTFDPKAPSVVVGGKISLSVSGTSGAVTWFAGKGEISGTGTKVTYWAPDQVGTDAVTVLDDADNIGVLKILILPEDAGAFSQENANWEVFTNRSWVRAIVVSEDEKTLWVGTRGGLEQRDMATGELVRLFTNLDGLPSNEIRTLYGDSSGGLWIGIGGLVYRSASGDW</sequence>
<evidence type="ECO:0000313" key="1">
    <source>
        <dbReference type="EMBL" id="OAD18875.1"/>
    </source>
</evidence>
<organism evidence="1 2">
    <name type="scientific">Candidatus Thiomargarita nelsonii</name>
    <dbReference type="NCBI Taxonomy" id="1003181"/>
    <lineage>
        <taxon>Bacteria</taxon>
        <taxon>Pseudomonadati</taxon>
        <taxon>Pseudomonadota</taxon>
        <taxon>Gammaproteobacteria</taxon>
        <taxon>Thiotrichales</taxon>
        <taxon>Thiotrichaceae</taxon>
        <taxon>Thiomargarita</taxon>
    </lineage>
</organism>
<dbReference type="Gene3D" id="2.130.10.10">
    <property type="entry name" value="YVTN repeat-like/Quinoprotein amine dehydrogenase"/>
    <property type="match status" value="1"/>
</dbReference>
<dbReference type="Pfam" id="PF07494">
    <property type="entry name" value="Reg_prop"/>
    <property type="match status" value="1"/>
</dbReference>
<dbReference type="Proteomes" id="UP000076962">
    <property type="component" value="Unassembled WGS sequence"/>
</dbReference>
<dbReference type="SUPFAM" id="SSF63829">
    <property type="entry name" value="Calcium-dependent phosphotriesterase"/>
    <property type="match status" value="1"/>
</dbReference>
<dbReference type="InterPro" id="IPR011110">
    <property type="entry name" value="Reg_prop"/>
</dbReference>
<protein>
    <submittedName>
        <fullName evidence="1">Two-component system sensor histidine kinase/response regulator</fullName>
    </submittedName>
</protein>
<evidence type="ECO:0000313" key="2">
    <source>
        <dbReference type="Proteomes" id="UP000076962"/>
    </source>
</evidence>
<reference evidence="1 2" key="1">
    <citation type="submission" date="2016-05" db="EMBL/GenBank/DDBJ databases">
        <title>Single-cell genome of chain-forming Candidatus Thiomargarita nelsonii and comparison to other large sulfur-oxidizing bacteria.</title>
        <authorList>
            <person name="Winkel M."/>
            <person name="Salman V."/>
            <person name="Woyke T."/>
            <person name="Schulz-Vogt H."/>
            <person name="Richter M."/>
            <person name="Flood B."/>
            <person name="Bailey J."/>
            <person name="Amann R."/>
            <person name="Mussmann M."/>
        </authorList>
    </citation>
    <scope>NUCLEOTIDE SEQUENCE [LARGE SCALE GENOMIC DNA]</scope>
    <source>
        <strain evidence="1 2">THI036</strain>
    </source>
</reference>
<dbReference type="AlphaFoldDB" id="A0A176RT05"/>